<evidence type="ECO:0000259" key="2">
    <source>
        <dbReference type="Pfam" id="PF13476"/>
    </source>
</evidence>
<dbReference type="OrthoDB" id="9805802at2"/>
<dbReference type="EMBL" id="JPOS01000092">
    <property type="protein sequence ID" value="KGE85133.1"/>
    <property type="molecule type" value="Genomic_DNA"/>
</dbReference>
<comment type="caution">
    <text evidence="3">The sequence shown here is derived from an EMBL/GenBank/DDBJ whole genome shotgun (WGS) entry which is preliminary data.</text>
</comment>
<sequence length="424" mass="48401">MRLKKVVVQNFRGIEYIELDLDDQLNILIGENGSGKTVILEALTVAVGAFMIGLRDVSTRGIRDDDVRYTVQQEYAYPVVIEANGIIDGQRVSWSRERHSKTGSTNYKNAQPISQIAQTMDDRVRSGEYVDLPLISYFSTGRLFVEAQSQQKKQPTARNGKKELGSRFRGYRESLDAKSSFRRFVDWFELKELSQLQKKETDPSLFMVKQAIRKNLPNCKDVFYDFDPDTNRGLTVALTDGRTLPFEYLSDGVRNFFAMMADIAHRCVLLNPHLQEKALAQTEGIVLIDELDLHLHPSWQKSVIRSLTETFPKIQFVVTTHSPFLIQETEANQLIVLEDCKVKQTGSGNNLSLEDIAEELQGFVNPRWSNKREALYEIGKKYYTAVAEGSTADNIEEEMTQAEKDFTEDTLFYAYLEALKAMKQ</sequence>
<dbReference type="GO" id="GO:0005524">
    <property type="term" value="F:ATP binding"/>
    <property type="evidence" value="ECO:0007669"/>
    <property type="project" value="InterPro"/>
</dbReference>
<dbReference type="PANTHER" id="PTHR43581:SF2">
    <property type="entry name" value="EXCINUCLEASE ATPASE SUBUNIT"/>
    <property type="match status" value="1"/>
</dbReference>
<name>A0A098RZW9_9BACT</name>
<organism evidence="3 4">
    <name type="scientific">Phaeodactylibacter xiamenensis</name>
    <dbReference type="NCBI Taxonomy" id="1524460"/>
    <lineage>
        <taxon>Bacteria</taxon>
        <taxon>Pseudomonadati</taxon>
        <taxon>Bacteroidota</taxon>
        <taxon>Saprospiria</taxon>
        <taxon>Saprospirales</taxon>
        <taxon>Haliscomenobacteraceae</taxon>
        <taxon>Phaeodactylibacter</taxon>
    </lineage>
</organism>
<evidence type="ECO:0000313" key="4">
    <source>
        <dbReference type="Proteomes" id="UP000029736"/>
    </source>
</evidence>
<dbReference type="InterPro" id="IPR038729">
    <property type="entry name" value="Rad50/SbcC_AAA"/>
</dbReference>
<dbReference type="AlphaFoldDB" id="A0A098RZW9"/>
<dbReference type="InterPro" id="IPR027417">
    <property type="entry name" value="P-loop_NTPase"/>
</dbReference>
<dbReference type="Proteomes" id="UP000029736">
    <property type="component" value="Unassembled WGS sequence"/>
</dbReference>
<evidence type="ECO:0000313" key="3">
    <source>
        <dbReference type="EMBL" id="KGE85133.1"/>
    </source>
</evidence>
<dbReference type="Pfam" id="PF13304">
    <property type="entry name" value="AAA_21"/>
    <property type="match status" value="1"/>
</dbReference>
<dbReference type="Pfam" id="PF13476">
    <property type="entry name" value="AAA_23"/>
    <property type="match status" value="1"/>
</dbReference>
<keyword evidence="4" id="KW-1185">Reference proteome</keyword>
<feature type="domain" description="ATPase AAA-type core" evidence="1">
    <location>
        <begin position="232"/>
        <end position="326"/>
    </location>
</feature>
<dbReference type="RefSeq" id="WP_044229070.1">
    <property type="nucleotide sequence ID" value="NZ_JBKAGJ010000011.1"/>
</dbReference>
<feature type="domain" description="Rad50/SbcC-type AAA" evidence="2">
    <location>
        <begin position="5"/>
        <end position="213"/>
    </location>
</feature>
<protein>
    <submittedName>
        <fullName evidence="3">Uncharacterized protein</fullName>
    </submittedName>
</protein>
<gene>
    <name evidence="3" type="ORF">IX84_29015</name>
</gene>
<reference evidence="3 4" key="1">
    <citation type="journal article" date="2014" name="Int. J. Syst. Evol. Microbiol.">
        <title>Phaeodactylibacter xiamenensis gen. nov., sp. nov., a member of the family Saprospiraceae isolated from the marine alga Phaeodactylum tricornutum.</title>
        <authorList>
            <person name="Chen Z.Jr."/>
            <person name="Lei X."/>
            <person name="Lai Q."/>
            <person name="Li Y."/>
            <person name="Zhang B."/>
            <person name="Zhang J."/>
            <person name="Zhang H."/>
            <person name="Yang L."/>
            <person name="Zheng W."/>
            <person name="Tian Y."/>
            <person name="Yu Z."/>
            <person name="Xu H.Jr."/>
            <person name="Zheng T."/>
        </authorList>
    </citation>
    <scope>NUCLEOTIDE SEQUENCE [LARGE SCALE GENOMIC DNA]</scope>
    <source>
        <strain evidence="3 4">KD52</strain>
    </source>
</reference>
<dbReference type="Gene3D" id="3.40.50.300">
    <property type="entry name" value="P-loop containing nucleotide triphosphate hydrolases"/>
    <property type="match status" value="1"/>
</dbReference>
<dbReference type="STRING" id="1524460.IX84_29015"/>
<dbReference type="SUPFAM" id="SSF52540">
    <property type="entry name" value="P-loop containing nucleoside triphosphate hydrolases"/>
    <property type="match status" value="1"/>
</dbReference>
<evidence type="ECO:0000259" key="1">
    <source>
        <dbReference type="Pfam" id="PF13304"/>
    </source>
</evidence>
<accession>A0A098RZW9</accession>
<dbReference type="GO" id="GO:0016887">
    <property type="term" value="F:ATP hydrolysis activity"/>
    <property type="evidence" value="ECO:0007669"/>
    <property type="project" value="InterPro"/>
</dbReference>
<dbReference type="InterPro" id="IPR003959">
    <property type="entry name" value="ATPase_AAA_core"/>
</dbReference>
<dbReference type="InterPro" id="IPR051396">
    <property type="entry name" value="Bact_Antivir_Def_Nuclease"/>
</dbReference>
<proteinExistence type="predicted"/>
<dbReference type="PANTHER" id="PTHR43581">
    <property type="entry name" value="ATP/GTP PHOSPHATASE"/>
    <property type="match status" value="1"/>
</dbReference>
<dbReference type="GO" id="GO:0006302">
    <property type="term" value="P:double-strand break repair"/>
    <property type="evidence" value="ECO:0007669"/>
    <property type="project" value="InterPro"/>
</dbReference>